<feature type="transmembrane region" description="Helical" evidence="10">
    <location>
        <begin position="292"/>
        <end position="312"/>
    </location>
</feature>
<feature type="transmembrane region" description="Helical" evidence="10">
    <location>
        <begin position="511"/>
        <end position="535"/>
    </location>
</feature>
<comment type="similarity">
    <text evidence="2">Belongs to the nucleotide-sugar transporter family. SLC35A subfamily.</text>
</comment>
<feature type="domain" description="RING-type" evidence="11">
    <location>
        <begin position="95"/>
        <end position="141"/>
    </location>
</feature>
<evidence type="ECO:0000256" key="8">
    <source>
        <dbReference type="ARBA" id="ARBA00023136"/>
    </source>
</evidence>
<dbReference type="InterPro" id="IPR037185">
    <property type="entry name" value="EmrE-like"/>
</dbReference>
<evidence type="ECO:0000313" key="13">
    <source>
        <dbReference type="Proteomes" id="UP000030764"/>
    </source>
</evidence>
<dbReference type="AlphaFoldDB" id="A0A085MFY5"/>
<evidence type="ECO:0000256" key="6">
    <source>
        <dbReference type="ARBA" id="ARBA00022833"/>
    </source>
</evidence>
<keyword evidence="5 9" id="KW-0863">Zinc-finger</keyword>
<dbReference type="GO" id="GO:0008270">
    <property type="term" value="F:zinc ion binding"/>
    <property type="evidence" value="ECO:0007669"/>
    <property type="project" value="UniProtKB-KW"/>
</dbReference>
<feature type="transmembrane region" description="Helical" evidence="10">
    <location>
        <begin position="401"/>
        <end position="422"/>
    </location>
</feature>
<dbReference type="PANTHER" id="PTHR13146">
    <property type="match status" value="1"/>
</dbReference>
<feature type="transmembrane region" description="Helical" evidence="10">
    <location>
        <begin position="434"/>
        <end position="454"/>
    </location>
</feature>
<dbReference type="InterPro" id="IPR001841">
    <property type="entry name" value="Znf_RING"/>
</dbReference>
<dbReference type="PROSITE" id="PS50089">
    <property type="entry name" value="ZF_RING_2"/>
    <property type="match status" value="1"/>
</dbReference>
<keyword evidence="13" id="KW-1185">Reference proteome</keyword>
<proteinExistence type="inferred from homology"/>
<dbReference type="Proteomes" id="UP000030764">
    <property type="component" value="Unassembled WGS sequence"/>
</dbReference>
<feature type="transmembrane region" description="Helical" evidence="10">
    <location>
        <begin position="342"/>
        <end position="363"/>
    </location>
</feature>
<keyword evidence="3" id="KW-0813">Transport</keyword>
<dbReference type="EMBL" id="KL363195">
    <property type="protein sequence ID" value="KFD56131.1"/>
    <property type="molecule type" value="Genomic_DNA"/>
</dbReference>
<keyword evidence="4 10" id="KW-0812">Transmembrane</keyword>
<dbReference type="SUPFAM" id="SSF57850">
    <property type="entry name" value="RING/U-box"/>
    <property type="match status" value="1"/>
</dbReference>
<protein>
    <recommendedName>
        <fullName evidence="11">RING-type domain-containing protein</fullName>
    </recommendedName>
</protein>
<dbReference type="InterPro" id="IPR013083">
    <property type="entry name" value="Znf_RING/FYVE/PHD"/>
</dbReference>
<dbReference type="Pfam" id="PF13920">
    <property type="entry name" value="zf-C3HC4_3"/>
    <property type="match status" value="1"/>
</dbReference>
<dbReference type="Gene3D" id="1.10.3730.20">
    <property type="match status" value="1"/>
</dbReference>
<dbReference type="Pfam" id="PF04142">
    <property type="entry name" value="Nuc_sug_transp"/>
    <property type="match status" value="1"/>
</dbReference>
<evidence type="ECO:0000256" key="2">
    <source>
        <dbReference type="ARBA" id="ARBA00009976"/>
    </source>
</evidence>
<accession>A0A085MFY5</accession>
<evidence type="ECO:0000256" key="7">
    <source>
        <dbReference type="ARBA" id="ARBA00022989"/>
    </source>
</evidence>
<keyword evidence="7 10" id="KW-1133">Transmembrane helix</keyword>
<evidence type="ECO:0000256" key="5">
    <source>
        <dbReference type="ARBA" id="ARBA00022771"/>
    </source>
</evidence>
<keyword evidence="6" id="KW-0862">Zinc</keyword>
<feature type="transmembrane region" description="Helical" evidence="10">
    <location>
        <begin position="580"/>
        <end position="597"/>
    </location>
</feature>
<evidence type="ECO:0000256" key="9">
    <source>
        <dbReference type="PROSITE-ProRule" id="PRU00175"/>
    </source>
</evidence>
<evidence type="ECO:0000256" key="3">
    <source>
        <dbReference type="ARBA" id="ARBA00022597"/>
    </source>
</evidence>
<keyword evidence="3" id="KW-0762">Sugar transport</keyword>
<evidence type="ECO:0000259" key="11">
    <source>
        <dbReference type="PROSITE" id="PS50089"/>
    </source>
</evidence>
<reference evidence="12 13" key="1">
    <citation type="journal article" date="2014" name="Nat. Genet.">
        <title>Genome and transcriptome of the porcine whipworm Trichuris suis.</title>
        <authorList>
            <person name="Jex A.R."/>
            <person name="Nejsum P."/>
            <person name="Schwarz E.M."/>
            <person name="Hu L."/>
            <person name="Young N.D."/>
            <person name="Hall R.S."/>
            <person name="Korhonen P.K."/>
            <person name="Liao S."/>
            <person name="Thamsborg S."/>
            <person name="Xia J."/>
            <person name="Xu P."/>
            <person name="Wang S."/>
            <person name="Scheerlinck J.P."/>
            <person name="Hofmann A."/>
            <person name="Sternberg P.W."/>
            <person name="Wang J."/>
            <person name="Gasser R.B."/>
        </authorList>
    </citation>
    <scope>NUCLEOTIDE SEQUENCE [LARGE SCALE GENOMIC DNA]</scope>
    <source>
        <strain evidence="12">DCEP-RM93M</strain>
    </source>
</reference>
<organism evidence="12 13">
    <name type="scientific">Trichuris suis</name>
    <name type="common">pig whipworm</name>
    <dbReference type="NCBI Taxonomy" id="68888"/>
    <lineage>
        <taxon>Eukaryota</taxon>
        <taxon>Metazoa</taxon>
        <taxon>Ecdysozoa</taxon>
        <taxon>Nematoda</taxon>
        <taxon>Enoplea</taxon>
        <taxon>Dorylaimia</taxon>
        <taxon>Trichinellida</taxon>
        <taxon>Trichuridae</taxon>
        <taxon>Trichuris</taxon>
    </lineage>
</organism>
<dbReference type="PANTHER" id="PTHR13146:SF0">
    <property type="entry name" value="SOLUTE CARRIER FAMILY 35 MEMBER F6"/>
    <property type="match status" value="1"/>
</dbReference>
<feature type="transmembrane region" description="Helical" evidence="10">
    <location>
        <begin position="375"/>
        <end position="394"/>
    </location>
</feature>
<dbReference type="SUPFAM" id="SSF103481">
    <property type="entry name" value="Multidrug resistance efflux transporter EmrE"/>
    <property type="match status" value="1"/>
</dbReference>
<dbReference type="GO" id="GO:0000139">
    <property type="term" value="C:Golgi membrane"/>
    <property type="evidence" value="ECO:0007669"/>
    <property type="project" value="InterPro"/>
</dbReference>
<evidence type="ECO:0000256" key="4">
    <source>
        <dbReference type="ARBA" id="ARBA00022692"/>
    </source>
</evidence>
<keyword evidence="5 9" id="KW-0479">Metal-binding</keyword>
<evidence type="ECO:0000256" key="10">
    <source>
        <dbReference type="SAM" id="Phobius"/>
    </source>
</evidence>
<dbReference type="GO" id="GO:0015165">
    <property type="term" value="F:pyrimidine nucleotide-sugar transmembrane transporter activity"/>
    <property type="evidence" value="ECO:0007669"/>
    <property type="project" value="InterPro"/>
</dbReference>
<gene>
    <name evidence="12" type="ORF">M513_02909</name>
</gene>
<dbReference type="InterPro" id="IPR007271">
    <property type="entry name" value="Nuc_sug_transpt"/>
</dbReference>
<feature type="transmembrane region" description="Helical" evidence="10">
    <location>
        <begin position="466"/>
        <end position="491"/>
    </location>
</feature>
<name>A0A085MFY5_9BILA</name>
<evidence type="ECO:0000256" key="1">
    <source>
        <dbReference type="ARBA" id="ARBA00004141"/>
    </source>
</evidence>
<dbReference type="Gene3D" id="3.30.40.10">
    <property type="entry name" value="Zinc/RING finger domain, C3HC4 (zinc finger)"/>
    <property type="match status" value="1"/>
</dbReference>
<keyword evidence="8 10" id="KW-0472">Membrane</keyword>
<feature type="transmembrane region" description="Helical" evidence="10">
    <location>
        <begin position="556"/>
        <end position="574"/>
    </location>
</feature>
<sequence>MVMLTDLLMPWRLCRRFRDRLLPWSLSDVRCSTRSLFAQSAANFSPDQLTYDGRSVTADDNTEEELNRMQSSVACMLNRISGSPDDVPSCPEEECVVCLTNRASLQTFPCGHMVLCRKCFVKTVQVALDERQLPLRCIICRSRIVRLKQQYPRCRIVVHTQIFPPPPLYTNNDLEASSTPSSALRYSVSHFHHHVDVLLDIAAIAFVCQIANRRCLAFCCHSERVLGICAQSRRCDLYRPEALLNRKKTMEETGRKWTSYQLFLAFLMVSTGTLNTWADMLYSLGRPFSHPFLQSLCMFIGEFSCLPTFLLIKYIRNRRRRSVDFASDETQLDASLDERPKFNVLIFLPATLCDMTATSIMYVGLTMTNASSFQMLRGATIIFTGIFSVAFLGMTLKLYKWLGMLLVLCGLVIVGLSDLLFADISGDSADPKRMISGDLLILIAQIIIALQMVYEQRFVNKYNVPPLLVVGLEGLFGCILMTIICVCFYFVKAQPPFTIDPEMRLENVPFAFRQIAANNLILFPILGLIVSIAFFNFAGISVTKEIDAPTRMVLDSVRVFFIWAVSLLAGWQYFVLMQLGGFFVLLFGMVVYNDIFLRQFIISKLKRPPRETATVPSEEQS</sequence>
<evidence type="ECO:0000313" key="12">
    <source>
        <dbReference type="EMBL" id="KFD56131.1"/>
    </source>
</evidence>
<comment type="subcellular location">
    <subcellularLocation>
        <location evidence="1">Membrane</location>
        <topology evidence="1">Multi-pass membrane protein</topology>
    </subcellularLocation>
</comment>